<accession>A0A162G577</accession>
<dbReference type="Proteomes" id="UP000075799">
    <property type="component" value="Unassembled WGS sequence"/>
</dbReference>
<evidence type="ECO:0000313" key="1">
    <source>
        <dbReference type="EMBL" id="KYG64369.1"/>
    </source>
</evidence>
<dbReference type="OrthoDB" id="5293771at2"/>
<proteinExistence type="predicted"/>
<name>A0A162G577_BDEBC</name>
<sequence length="156" mass="17320">MALVILSSGLLLLANSWSGSFMRVRKTQLSTEVSALLERKMVEVEMEYQGKPLDSIPEEKEDDFGSEYPQYSWRMTSKEFEVPDFSATLTAQSGGADELTLTIMKTLAEHLGKSIKEVKVTVIYKGAKKPLEFSATQYFVDYDKQLPLPSIPGAGG</sequence>
<dbReference type="EMBL" id="LUKD01000006">
    <property type="protein sequence ID" value="KYG64369.1"/>
    <property type="molecule type" value="Genomic_DNA"/>
</dbReference>
<dbReference type="AlphaFoldDB" id="A0A162G577"/>
<evidence type="ECO:0000313" key="2">
    <source>
        <dbReference type="Proteomes" id="UP000075799"/>
    </source>
</evidence>
<comment type="caution">
    <text evidence="1">The sequence shown here is derived from an EMBL/GenBank/DDBJ whole genome shotgun (WGS) entry which is preliminary data.</text>
</comment>
<reference evidence="1 2" key="1">
    <citation type="submission" date="2016-03" db="EMBL/GenBank/DDBJ databases">
        <authorList>
            <person name="Ploux O."/>
        </authorList>
    </citation>
    <scope>NUCLEOTIDE SEQUENCE [LARGE SCALE GENOMIC DNA]</scope>
    <source>
        <strain evidence="1 2">EC13</strain>
    </source>
</reference>
<gene>
    <name evidence="1" type="ORF">AZI87_13600</name>
</gene>
<protein>
    <submittedName>
        <fullName evidence="1">General secretion pathway protein GspI</fullName>
    </submittedName>
</protein>
<organism evidence="1 2">
    <name type="scientific">Bdellovibrio bacteriovorus</name>
    <dbReference type="NCBI Taxonomy" id="959"/>
    <lineage>
        <taxon>Bacteria</taxon>
        <taxon>Pseudomonadati</taxon>
        <taxon>Bdellovibrionota</taxon>
        <taxon>Bdellovibrionia</taxon>
        <taxon>Bdellovibrionales</taxon>
        <taxon>Pseudobdellovibrionaceae</taxon>
        <taxon>Bdellovibrio</taxon>
    </lineage>
</organism>